<feature type="disulfide bond" evidence="6">
    <location>
        <begin position="487"/>
        <end position="514"/>
    </location>
</feature>
<evidence type="ECO:0000256" key="4">
    <source>
        <dbReference type="ARBA" id="ARBA00023157"/>
    </source>
</evidence>
<dbReference type="Pfam" id="PF00078">
    <property type="entry name" value="RVT_1"/>
    <property type="match status" value="1"/>
</dbReference>
<keyword evidence="5" id="KW-0325">Glycoprotein</keyword>
<evidence type="ECO:0000259" key="8">
    <source>
        <dbReference type="PROSITE" id="PS50878"/>
    </source>
</evidence>
<dbReference type="PROSITE" id="PS50878">
    <property type="entry name" value="RT_POL"/>
    <property type="match status" value="1"/>
</dbReference>
<sequence>MFKWIRSFTDQRICKIKFGNSLSKCYNLQTGLPQGAVGSCSFFNLYINDLVSALKTIKDVDCLLFADDLVIWTQAPKRNAKSLIENKINKALDILSDWCIKNNMTVNLEKTATQTFSLAHQTLLPDLKYRDVALIHSNKFNYLGVTFDNKLNWKSHIESISNRFLKRVSILKRLAGSLWGYDIQETDIRYRQPIKGTDGSPVDSSGFRPCGPPERQQNTLLYPTTGKSRSKSSSMMADDPEETGTEGQPRWYAHNTEVRFNCIRGIYGEKTTWKIVCEDGNWVGGAYKCEAEPEPPPDEDRANRSCVFLNTEPNLVAFQGDELIEDEETEHPPHSELVFRCKDIGKYSLVGSVRRRCVPRRLGRRQALLLRPLARERLRAGKAPDHLVPAPTGKYGIPHWQVSHSYRKYPEGWTNEAGRDPQLEYRLSIYHAQKDDSGRFTCITPMGHRHSVDILVAAVHCPSFPHAPGLHVSNPSTKLDTKVVFSCHDGQTLIGREEATCLPSGNWSADPPLCRVTECPDISNVTHSFLLAKISGQTVGSLANFSCPSGYGLRGEMVLQCLDTGQWSSSVPYCEEVICASPEVPTNGQLQSSNKDKYRGGDVLQFACDANHMMDGKNIIVCQENGRWSAPVPKCVLACQFPGPSDAVISKADYFYRINETVTFECKDGFELRGPKMLRCLDDGRWSSTTPTCHSTRKG</sequence>
<keyword evidence="11" id="KW-1185">Reference proteome</keyword>
<dbReference type="FunFam" id="2.10.70.10:FF:000014">
    <property type="entry name" value="Membrane cofactor protein"/>
    <property type="match status" value="1"/>
</dbReference>
<dbReference type="Proteomes" id="UP001054945">
    <property type="component" value="Unassembled WGS sequence"/>
</dbReference>
<feature type="domain" description="Sushi" evidence="9">
    <location>
        <begin position="638"/>
        <end position="695"/>
    </location>
</feature>
<evidence type="ECO:0000313" key="10">
    <source>
        <dbReference type="EMBL" id="GIX84739.1"/>
    </source>
</evidence>
<feature type="compositionally biased region" description="Polar residues" evidence="7">
    <location>
        <begin position="215"/>
        <end position="235"/>
    </location>
</feature>
<dbReference type="PROSITE" id="PS50923">
    <property type="entry name" value="SUSHI"/>
    <property type="match status" value="4"/>
</dbReference>
<evidence type="ECO:0000259" key="9">
    <source>
        <dbReference type="PROSITE" id="PS50923"/>
    </source>
</evidence>
<feature type="disulfide bond" evidence="6">
    <location>
        <begin position="608"/>
        <end position="635"/>
    </location>
</feature>
<name>A0AAV4NK61_CAEEX</name>
<keyword evidence="4 6" id="KW-1015">Disulfide bond</keyword>
<dbReference type="Gene3D" id="2.10.70.10">
    <property type="entry name" value="Complement Module, domain 1"/>
    <property type="match status" value="4"/>
</dbReference>
<protein>
    <submittedName>
        <fullName evidence="10">Sushi, von Willebrand factor type A, EGF and pentraxin domain-containing protein 1</fullName>
    </submittedName>
</protein>
<evidence type="ECO:0000313" key="11">
    <source>
        <dbReference type="Proteomes" id="UP001054945"/>
    </source>
</evidence>
<reference evidence="10 11" key="1">
    <citation type="submission" date="2021-06" db="EMBL/GenBank/DDBJ databases">
        <title>Caerostris extrusa draft genome.</title>
        <authorList>
            <person name="Kono N."/>
            <person name="Arakawa K."/>
        </authorList>
    </citation>
    <scope>NUCLEOTIDE SEQUENCE [LARGE SCALE GENOMIC DNA]</scope>
</reference>
<dbReference type="SMART" id="SM00032">
    <property type="entry name" value="CCP"/>
    <property type="match status" value="5"/>
</dbReference>
<dbReference type="SUPFAM" id="SSF56672">
    <property type="entry name" value="DNA/RNA polymerases"/>
    <property type="match status" value="1"/>
</dbReference>
<dbReference type="AlphaFoldDB" id="A0AAV4NK61"/>
<feature type="domain" description="Sushi" evidence="9">
    <location>
        <begin position="517"/>
        <end position="576"/>
    </location>
</feature>
<feature type="disulfide bond" evidence="6">
    <location>
        <begin position="547"/>
        <end position="574"/>
    </location>
</feature>
<dbReference type="PANTHER" id="PTHR19325:SF567">
    <property type="entry name" value="SUSHI, VON WILLEBRAND FACTOR TYPE A, EGF AND PENTRAXIN DOMAIN-CONTAINING PROTEIN 1-LIKE"/>
    <property type="match status" value="1"/>
</dbReference>
<dbReference type="EMBL" id="BPLR01020997">
    <property type="protein sequence ID" value="GIX84739.1"/>
    <property type="molecule type" value="Genomic_DNA"/>
</dbReference>
<dbReference type="InterPro" id="IPR000436">
    <property type="entry name" value="Sushi_SCR_CCP_dom"/>
</dbReference>
<dbReference type="InterPro" id="IPR035976">
    <property type="entry name" value="Sushi/SCR/CCP_sf"/>
</dbReference>
<proteinExistence type="predicted"/>
<keyword evidence="3" id="KW-0677">Repeat</keyword>
<accession>A0AAV4NK61</accession>
<feature type="domain" description="Sushi" evidence="9">
    <location>
        <begin position="577"/>
        <end position="637"/>
    </location>
</feature>
<dbReference type="PANTHER" id="PTHR19325">
    <property type="entry name" value="COMPLEMENT COMPONENT-RELATED SUSHI DOMAIN-CONTAINING"/>
    <property type="match status" value="1"/>
</dbReference>
<keyword evidence="1 6" id="KW-0768">Sushi</keyword>
<dbReference type="InterPro" id="IPR000477">
    <property type="entry name" value="RT_dom"/>
</dbReference>
<feature type="domain" description="Reverse transcriptase" evidence="8">
    <location>
        <begin position="1"/>
        <end position="147"/>
    </location>
</feature>
<dbReference type="SUPFAM" id="SSF57535">
    <property type="entry name" value="Complement control module/SCR domain"/>
    <property type="match status" value="4"/>
</dbReference>
<dbReference type="CDD" id="cd00033">
    <property type="entry name" value="CCP"/>
    <property type="match status" value="4"/>
</dbReference>
<feature type="disulfide bond" evidence="6">
    <location>
        <begin position="579"/>
        <end position="622"/>
    </location>
</feature>
<evidence type="ECO:0000256" key="6">
    <source>
        <dbReference type="PROSITE-ProRule" id="PRU00302"/>
    </source>
</evidence>
<feature type="domain" description="Sushi" evidence="9">
    <location>
        <begin position="459"/>
        <end position="516"/>
    </location>
</feature>
<evidence type="ECO:0000256" key="5">
    <source>
        <dbReference type="ARBA" id="ARBA00023180"/>
    </source>
</evidence>
<evidence type="ECO:0000256" key="1">
    <source>
        <dbReference type="ARBA" id="ARBA00022659"/>
    </source>
</evidence>
<dbReference type="InterPro" id="IPR043502">
    <property type="entry name" value="DNA/RNA_pol_sf"/>
</dbReference>
<comment type="caution">
    <text evidence="6">Lacks conserved residue(s) required for the propagation of feature annotation.</text>
</comment>
<feature type="region of interest" description="Disordered" evidence="7">
    <location>
        <begin position="193"/>
        <end position="248"/>
    </location>
</feature>
<evidence type="ECO:0000256" key="7">
    <source>
        <dbReference type="SAM" id="MobiDB-lite"/>
    </source>
</evidence>
<gene>
    <name evidence="10" type="primary">SVEP1</name>
    <name evidence="10" type="ORF">CEXT_84151</name>
</gene>
<keyword evidence="2" id="KW-0732">Signal</keyword>
<feature type="disulfide bond" evidence="6">
    <location>
        <begin position="666"/>
        <end position="693"/>
    </location>
</feature>
<evidence type="ECO:0000256" key="3">
    <source>
        <dbReference type="ARBA" id="ARBA00022737"/>
    </source>
</evidence>
<organism evidence="10 11">
    <name type="scientific">Caerostris extrusa</name>
    <name type="common">Bark spider</name>
    <name type="synonym">Caerostris bankana</name>
    <dbReference type="NCBI Taxonomy" id="172846"/>
    <lineage>
        <taxon>Eukaryota</taxon>
        <taxon>Metazoa</taxon>
        <taxon>Ecdysozoa</taxon>
        <taxon>Arthropoda</taxon>
        <taxon>Chelicerata</taxon>
        <taxon>Arachnida</taxon>
        <taxon>Araneae</taxon>
        <taxon>Araneomorphae</taxon>
        <taxon>Entelegynae</taxon>
        <taxon>Araneoidea</taxon>
        <taxon>Araneidae</taxon>
        <taxon>Caerostris</taxon>
    </lineage>
</organism>
<evidence type="ECO:0000256" key="2">
    <source>
        <dbReference type="ARBA" id="ARBA00022729"/>
    </source>
</evidence>
<dbReference type="InterPro" id="IPR050350">
    <property type="entry name" value="Compl-Cell_Adhes-Reg"/>
</dbReference>
<comment type="caution">
    <text evidence="10">The sequence shown here is derived from an EMBL/GenBank/DDBJ whole genome shotgun (WGS) entry which is preliminary data.</text>
</comment>
<dbReference type="Pfam" id="PF00084">
    <property type="entry name" value="Sushi"/>
    <property type="match status" value="4"/>
</dbReference>
<dbReference type="GO" id="GO:0071897">
    <property type="term" value="P:DNA biosynthetic process"/>
    <property type="evidence" value="ECO:0007669"/>
    <property type="project" value="UniProtKB-ARBA"/>
</dbReference>